<protein>
    <submittedName>
        <fullName evidence="1">Uncharacterized protein</fullName>
    </submittedName>
</protein>
<dbReference type="AlphaFoldDB" id="A0AA42CJZ5"/>
<accession>A0AA42CJZ5</accession>
<proteinExistence type="predicted"/>
<dbReference type="RefSeq" id="WP_264716339.1">
    <property type="nucleotide sequence ID" value="NZ_JAPDNT010000036.1"/>
</dbReference>
<dbReference type="EMBL" id="JAPDNT010000036">
    <property type="protein sequence ID" value="MCW3477392.1"/>
    <property type="molecule type" value="Genomic_DNA"/>
</dbReference>
<sequence length="77" mass="8685">MSADQKTTNVNAQFEADMPFLRLRICQTDVIKAAKRFDACMTEFAGDLAACHEYQGALFSAVERLRREEDAINARVN</sequence>
<name>A0AA42CJZ5_9PROT</name>
<organism evidence="1 2">
    <name type="scientific">Limobrevibacterium gyesilva</name>
    <dbReference type="NCBI Taxonomy" id="2991712"/>
    <lineage>
        <taxon>Bacteria</taxon>
        <taxon>Pseudomonadati</taxon>
        <taxon>Pseudomonadota</taxon>
        <taxon>Alphaproteobacteria</taxon>
        <taxon>Acetobacterales</taxon>
        <taxon>Acetobacteraceae</taxon>
        <taxon>Limobrevibacterium</taxon>
    </lineage>
</organism>
<evidence type="ECO:0000313" key="2">
    <source>
        <dbReference type="Proteomes" id="UP001165679"/>
    </source>
</evidence>
<keyword evidence="2" id="KW-1185">Reference proteome</keyword>
<gene>
    <name evidence="1" type="ORF">OL599_22745</name>
</gene>
<reference evidence="1" key="1">
    <citation type="submission" date="2022-09" db="EMBL/GenBank/DDBJ databases">
        <title>Rhodovastum sp. nov. RN2-1 isolated from soil in Seongnam, South Korea.</title>
        <authorList>
            <person name="Le N.T."/>
        </authorList>
    </citation>
    <scope>NUCLEOTIDE SEQUENCE</scope>
    <source>
        <strain evidence="1">RN2-1</strain>
    </source>
</reference>
<reference evidence="1" key="2">
    <citation type="submission" date="2022-10" db="EMBL/GenBank/DDBJ databases">
        <authorList>
            <person name="Trinh H.N."/>
        </authorList>
    </citation>
    <scope>NUCLEOTIDE SEQUENCE</scope>
    <source>
        <strain evidence="1">RN2-1</strain>
    </source>
</reference>
<dbReference type="Proteomes" id="UP001165679">
    <property type="component" value="Unassembled WGS sequence"/>
</dbReference>
<comment type="caution">
    <text evidence="1">The sequence shown here is derived from an EMBL/GenBank/DDBJ whole genome shotgun (WGS) entry which is preliminary data.</text>
</comment>
<evidence type="ECO:0000313" key="1">
    <source>
        <dbReference type="EMBL" id="MCW3477392.1"/>
    </source>
</evidence>